<evidence type="ECO:0000313" key="14">
    <source>
        <dbReference type="EMBL" id="SFU99586.1"/>
    </source>
</evidence>
<dbReference type="UniPathway" id="UPA00077">
    <property type="reaction ID" value="UER00156"/>
</dbReference>
<dbReference type="InterPro" id="IPR000489">
    <property type="entry name" value="Pterin-binding_dom"/>
</dbReference>
<keyword evidence="8 12" id="KW-0479">Metal-binding</keyword>
<dbReference type="eggNOG" id="COG0294">
    <property type="taxonomic scope" value="Bacteria"/>
</dbReference>
<evidence type="ECO:0000256" key="4">
    <source>
        <dbReference type="ARBA" id="ARBA00009503"/>
    </source>
</evidence>
<dbReference type="NCBIfam" id="TIGR01496">
    <property type="entry name" value="DHPS"/>
    <property type="match status" value="1"/>
</dbReference>
<evidence type="ECO:0000256" key="9">
    <source>
        <dbReference type="ARBA" id="ARBA00022842"/>
    </source>
</evidence>
<evidence type="ECO:0000256" key="7">
    <source>
        <dbReference type="ARBA" id="ARBA00022679"/>
    </source>
</evidence>
<dbReference type="PANTHER" id="PTHR20941:SF1">
    <property type="entry name" value="FOLIC ACID SYNTHESIS PROTEIN FOL1"/>
    <property type="match status" value="1"/>
</dbReference>
<dbReference type="AlphaFoldDB" id="A0A1I7KQE7"/>
<evidence type="ECO:0000256" key="12">
    <source>
        <dbReference type="RuleBase" id="RU361205"/>
    </source>
</evidence>
<dbReference type="PROSITE" id="PS50972">
    <property type="entry name" value="PTERIN_BINDING"/>
    <property type="match status" value="1"/>
</dbReference>
<dbReference type="PROSITE" id="PS00793">
    <property type="entry name" value="DHPS_2"/>
    <property type="match status" value="1"/>
</dbReference>
<keyword evidence="7 12" id="KW-0808">Transferase</keyword>
<dbReference type="InterPro" id="IPR006390">
    <property type="entry name" value="DHP_synth_dom"/>
</dbReference>
<dbReference type="CDD" id="cd00739">
    <property type="entry name" value="DHPS"/>
    <property type="match status" value="1"/>
</dbReference>
<keyword evidence="10 12" id="KW-0289">Folate biosynthesis</keyword>
<dbReference type="GO" id="GO:0004156">
    <property type="term" value="F:dihydropteroate synthase activity"/>
    <property type="evidence" value="ECO:0007669"/>
    <property type="project" value="UniProtKB-EC"/>
</dbReference>
<dbReference type="Gene3D" id="3.20.20.20">
    <property type="entry name" value="Dihydropteroate synthase-like"/>
    <property type="match status" value="1"/>
</dbReference>
<evidence type="ECO:0000256" key="11">
    <source>
        <dbReference type="ARBA" id="ARBA00030193"/>
    </source>
</evidence>
<accession>A0A1I7KQE7</accession>
<evidence type="ECO:0000256" key="10">
    <source>
        <dbReference type="ARBA" id="ARBA00022909"/>
    </source>
</evidence>
<evidence type="ECO:0000256" key="1">
    <source>
        <dbReference type="ARBA" id="ARBA00000012"/>
    </source>
</evidence>
<proteinExistence type="inferred from homology"/>
<feature type="domain" description="Pterin-binding" evidence="13">
    <location>
        <begin position="19"/>
        <end position="265"/>
    </location>
</feature>
<dbReference type="InterPro" id="IPR045031">
    <property type="entry name" value="DHP_synth-like"/>
</dbReference>
<comment type="similarity">
    <text evidence="4 12">Belongs to the DHPS family.</text>
</comment>
<comment type="catalytic activity">
    <reaction evidence="1">
        <text>(7,8-dihydropterin-6-yl)methyl diphosphate + 4-aminobenzoate = 7,8-dihydropteroate + diphosphate</text>
        <dbReference type="Rhea" id="RHEA:19949"/>
        <dbReference type="ChEBI" id="CHEBI:17836"/>
        <dbReference type="ChEBI" id="CHEBI:17839"/>
        <dbReference type="ChEBI" id="CHEBI:33019"/>
        <dbReference type="ChEBI" id="CHEBI:72950"/>
        <dbReference type="EC" id="2.5.1.15"/>
    </reaction>
</comment>
<name>A0A1I7KQE7_9BACL</name>
<dbReference type="RefSeq" id="WP_074954678.1">
    <property type="nucleotide sequence ID" value="NZ_FPBV01000018.1"/>
</dbReference>
<evidence type="ECO:0000256" key="3">
    <source>
        <dbReference type="ARBA" id="ARBA00004763"/>
    </source>
</evidence>
<comment type="function">
    <text evidence="12">Catalyzes the condensation of para-aminobenzoate (pABA) with 6-hydroxymethyl-7,8-dihydropterin diphosphate (DHPt-PP) to form 7,8-dihydropteroate (H2Pte), the immediate precursor of folate derivatives.</text>
</comment>
<dbReference type="SUPFAM" id="SSF51717">
    <property type="entry name" value="Dihydropteroate synthetase-like"/>
    <property type="match status" value="1"/>
</dbReference>
<dbReference type="Pfam" id="PF00809">
    <property type="entry name" value="Pterin_bind"/>
    <property type="match status" value="1"/>
</dbReference>
<sequence>MPERNRRDGLTGGGTPSKTLVMGIVNVTPDSFSDGGRFYHPKDAIAHAYRLVEEGADVIDVGAESTRPGHTPVPEDEEWRRLEPVLRELCAHAPVPVSVDTFKASTAVRALELGADIINDVWGGLADPRMLQVVADAGCVYIWMHNRPEPAPERAFDVLMEETRRGVARCLEAGIAEDKLWIDPGIGFAKTYEQNLQILRRLSEYCSLGWPVLLGTSRKGVIGRTLGTSPADRLEGSLATVAWGVAAGVQMVRVHDVLATVRTCRMVEAIRDVRE</sequence>
<organism evidence="14 15">
    <name type="scientific">Alicyclobacillus macrosporangiidus</name>
    <dbReference type="NCBI Taxonomy" id="392015"/>
    <lineage>
        <taxon>Bacteria</taxon>
        <taxon>Bacillati</taxon>
        <taxon>Bacillota</taxon>
        <taxon>Bacilli</taxon>
        <taxon>Bacillales</taxon>
        <taxon>Alicyclobacillaceae</taxon>
        <taxon>Alicyclobacillus</taxon>
    </lineage>
</organism>
<evidence type="ECO:0000259" key="13">
    <source>
        <dbReference type="PROSITE" id="PS50972"/>
    </source>
</evidence>
<evidence type="ECO:0000256" key="8">
    <source>
        <dbReference type="ARBA" id="ARBA00022723"/>
    </source>
</evidence>
<dbReference type="STRING" id="392015.SAMN05421543_1186"/>
<gene>
    <name evidence="14" type="ORF">SAMN05421543_1186</name>
</gene>
<comment type="cofactor">
    <cofactor evidence="2 12">
        <name>Mg(2+)</name>
        <dbReference type="ChEBI" id="CHEBI:18420"/>
    </cofactor>
</comment>
<evidence type="ECO:0000313" key="15">
    <source>
        <dbReference type="Proteomes" id="UP000183508"/>
    </source>
</evidence>
<reference evidence="15" key="1">
    <citation type="submission" date="2016-10" db="EMBL/GenBank/DDBJ databases">
        <authorList>
            <person name="Varghese N."/>
        </authorList>
    </citation>
    <scope>NUCLEOTIDE SEQUENCE [LARGE SCALE GENOMIC DNA]</scope>
    <source>
        <strain evidence="15">DSM 17980</strain>
    </source>
</reference>
<dbReference type="Proteomes" id="UP000183508">
    <property type="component" value="Unassembled WGS sequence"/>
</dbReference>
<evidence type="ECO:0000256" key="2">
    <source>
        <dbReference type="ARBA" id="ARBA00001946"/>
    </source>
</evidence>
<dbReference type="GO" id="GO:0046654">
    <property type="term" value="P:tetrahydrofolate biosynthetic process"/>
    <property type="evidence" value="ECO:0007669"/>
    <property type="project" value="UniProtKB-UniPathway"/>
</dbReference>
<dbReference type="EC" id="2.5.1.15" evidence="5 12"/>
<comment type="pathway">
    <text evidence="3 12">Cofactor biosynthesis; tetrahydrofolate biosynthesis; 7,8-dihydrofolate from 2-amino-4-hydroxy-6-hydroxymethyl-7,8-dihydropteridine diphosphate and 4-aminobenzoate: step 1/2.</text>
</comment>
<dbReference type="GO" id="GO:0005829">
    <property type="term" value="C:cytosol"/>
    <property type="evidence" value="ECO:0007669"/>
    <property type="project" value="TreeGrafter"/>
</dbReference>
<dbReference type="EMBL" id="FPBV01000018">
    <property type="protein sequence ID" value="SFU99586.1"/>
    <property type="molecule type" value="Genomic_DNA"/>
</dbReference>
<keyword evidence="15" id="KW-1185">Reference proteome</keyword>
<keyword evidence="9 12" id="KW-0460">Magnesium</keyword>
<dbReference type="PROSITE" id="PS00792">
    <property type="entry name" value="DHPS_1"/>
    <property type="match status" value="1"/>
</dbReference>
<protein>
    <recommendedName>
        <fullName evidence="6 12">Dihydropteroate synthase</fullName>
        <shortName evidence="12">DHPS</shortName>
        <ecNumber evidence="5 12">2.5.1.15</ecNumber>
    </recommendedName>
    <alternativeName>
        <fullName evidence="11 12">Dihydropteroate pyrophosphorylase</fullName>
    </alternativeName>
</protein>
<evidence type="ECO:0000256" key="5">
    <source>
        <dbReference type="ARBA" id="ARBA00012458"/>
    </source>
</evidence>
<dbReference type="InterPro" id="IPR011005">
    <property type="entry name" value="Dihydropteroate_synth-like_sf"/>
</dbReference>
<dbReference type="PANTHER" id="PTHR20941">
    <property type="entry name" value="FOLATE SYNTHESIS PROTEINS"/>
    <property type="match status" value="1"/>
</dbReference>
<dbReference type="GO" id="GO:0046872">
    <property type="term" value="F:metal ion binding"/>
    <property type="evidence" value="ECO:0007669"/>
    <property type="project" value="UniProtKB-KW"/>
</dbReference>
<dbReference type="GO" id="GO:0046656">
    <property type="term" value="P:folic acid biosynthetic process"/>
    <property type="evidence" value="ECO:0007669"/>
    <property type="project" value="UniProtKB-KW"/>
</dbReference>
<evidence type="ECO:0000256" key="6">
    <source>
        <dbReference type="ARBA" id="ARBA00016919"/>
    </source>
</evidence>